<evidence type="ECO:0000256" key="2">
    <source>
        <dbReference type="SAM" id="Phobius"/>
    </source>
</evidence>
<dbReference type="RefSeq" id="WP_202921396.1">
    <property type="nucleotide sequence ID" value="NZ_CP036274.1"/>
</dbReference>
<dbReference type="AlphaFoldDB" id="A0A517YMS3"/>
<feature type="region of interest" description="Disordered" evidence="1">
    <location>
        <begin position="365"/>
        <end position="407"/>
    </location>
</feature>
<feature type="transmembrane region" description="Helical" evidence="2">
    <location>
        <begin position="303"/>
        <end position="324"/>
    </location>
</feature>
<organism evidence="4 5">
    <name type="scientific">Anatilimnocola aggregata</name>
    <dbReference type="NCBI Taxonomy" id="2528021"/>
    <lineage>
        <taxon>Bacteria</taxon>
        <taxon>Pseudomonadati</taxon>
        <taxon>Planctomycetota</taxon>
        <taxon>Planctomycetia</taxon>
        <taxon>Pirellulales</taxon>
        <taxon>Pirellulaceae</taxon>
        <taxon>Anatilimnocola</taxon>
    </lineage>
</organism>
<feature type="domain" description="Prepilin peptidase A24 N-terminal" evidence="3">
    <location>
        <begin position="44"/>
        <end position="122"/>
    </location>
</feature>
<reference evidence="4 5" key="1">
    <citation type="submission" date="2019-02" db="EMBL/GenBank/DDBJ databases">
        <title>Deep-cultivation of Planctomycetes and their phenomic and genomic characterization uncovers novel biology.</title>
        <authorList>
            <person name="Wiegand S."/>
            <person name="Jogler M."/>
            <person name="Boedeker C."/>
            <person name="Pinto D."/>
            <person name="Vollmers J."/>
            <person name="Rivas-Marin E."/>
            <person name="Kohn T."/>
            <person name="Peeters S.H."/>
            <person name="Heuer A."/>
            <person name="Rast P."/>
            <person name="Oberbeckmann S."/>
            <person name="Bunk B."/>
            <person name="Jeske O."/>
            <person name="Meyerdierks A."/>
            <person name="Storesund J.E."/>
            <person name="Kallscheuer N."/>
            <person name="Luecker S."/>
            <person name="Lage O.M."/>
            <person name="Pohl T."/>
            <person name="Merkel B.J."/>
            <person name="Hornburger P."/>
            <person name="Mueller R.-W."/>
            <person name="Bruemmer F."/>
            <person name="Labrenz M."/>
            <person name="Spormann A.M."/>
            <person name="Op den Camp H."/>
            <person name="Overmann J."/>
            <person name="Amann R."/>
            <person name="Jetten M.S.M."/>
            <person name="Mascher T."/>
            <person name="Medema M.H."/>
            <person name="Devos D.P."/>
            <person name="Kaster A.-K."/>
            <person name="Ovreas L."/>
            <person name="Rohde M."/>
            <person name="Galperin M.Y."/>
            <person name="Jogler C."/>
        </authorList>
    </citation>
    <scope>NUCLEOTIDE SEQUENCE [LARGE SCALE GENOMIC DNA]</scope>
    <source>
        <strain evidence="4 5">ETA_A8</strain>
    </source>
</reference>
<feature type="compositionally biased region" description="Pro residues" evidence="1">
    <location>
        <begin position="367"/>
        <end position="378"/>
    </location>
</feature>
<dbReference type="KEGG" id="aagg:ETAA8_66760"/>
<keyword evidence="2" id="KW-1133">Transmembrane helix</keyword>
<keyword evidence="5" id="KW-1185">Reference proteome</keyword>
<proteinExistence type="predicted"/>
<dbReference type="Pfam" id="PF06750">
    <property type="entry name" value="A24_N_bact"/>
    <property type="match status" value="1"/>
</dbReference>
<sequence length="407" mass="44503">MDVSLLFSPLAQATRRIVIEEPPISPETMWWIGAALFGLWMFSVGASVGSFLNVVVYRVPAKLNLVSPGSRCPRCLSPIRLRHNIPILGWLMLRGRCADCHLPIAARYPFVETWLALVFLVVGCVELLGNGMNLPLPSVGSSRPPLTLQDTRSLAVATLMHLSLLTTLVGAALIDYDGHRIPRRLFVPILLYAIIAALLWPAIHPIAAVDSRLWLPPRDPNWRWLAGLVDVSIGALAGLITSGLIYAATPFRPLLVQRYAGPVMLMWVMVGVTFGWQFIPLALAGWSITLLFNGQRSDGTTRWLPPAGSLFAVLLAALLSWRWWHPYLRTTPPAAATSMMLMGMLVLFSGIVLAMAARLIPADYRGPEPPRLPPPEPELTPAEQTPAELTAPSGDETPLPSEPPESP</sequence>
<dbReference type="InterPro" id="IPR010627">
    <property type="entry name" value="Prepilin_pept_A24_N"/>
</dbReference>
<feature type="compositionally biased region" description="Low complexity" evidence="1">
    <location>
        <begin position="379"/>
        <end position="388"/>
    </location>
</feature>
<feature type="transmembrane region" description="Helical" evidence="2">
    <location>
        <begin position="223"/>
        <end position="247"/>
    </location>
</feature>
<dbReference type="EMBL" id="CP036274">
    <property type="protein sequence ID" value="QDU31517.1"/>
    <property type="molecule type" value="Genomic_DNA"/>
</dbReference>
<name>A0A517YMS3_9BACT</name>
<feature type="transmembrane region" description="Helical" evidence="2">
    <location>
        <begin position="154"/>
        <end position="173"/>
    </location>
</feature>
<accession>A0A517YMS3</accession>
<dbReference type="GO" id="GO:0006465">
    <property type="term" value="P:signal peptide processing"/>
    <property type="evidence" value="ECO:0007669"/>
    <property type="project" value="TreeGrafter"/>
</dbReference>
<feature type="transmembrane region" description="Helical" evidence="2">
    <location>
        <begin position="259"/>
        <end position="283"/>
    </location>
</feature>
<dbReference type="InterPro" id="IPR050882">
    <property type="entry name" value="Prepilin_peptidase/N-MTase"/>
</dbReference>
<feature type="transmembrane region" description="Helical" evidence="2">
    <location>
        <begin position="336"/>
        <end position="360"/>
    </location>
</feature>
<feature type="transmembrane region" description="Helical" evidence="2">
    <location>
        <begin position="185"/>
        <end position="203"/>
    </location>
</feature>
<dbReference type="GO" id="GO:0005886">
    <property type="term" value="C:plasma membrane"/>
    <property type="evidence" value="ECO:0007669"/>
    <property type="project" value="TreeGrafter"/>
</dbReference>
<evidence type="ECO:0000313" key="4">
    <source>
        <dbReference type="EMBL" id="QDU31517.1"/>
    </source>
</evidence>
<evidence type="ECO:0000313" key="5">
    <source>
        <dbReference type="Proteomes" id="UP000315017"/>
    </source>
</evidence>
<evidence type="ECO:0000256" key="1">
    <source>
        <dbReference type="SAM" id="MobiDB-lite"/>
    </source>
</evidence>
<evidence type="ECO:0000259" key="3">
    <source>
        <dbReference type="Pfam" id="PF06750"/>
    </source>
</evidence>
<protein>
    <submittedName>
        <fullName evidence="4">Leader peptidase PppA</fullName>
    </submittedName>
</protein>
<dbReference type="Proteomes" id="UP000315017">
    <property type="component" value="Chromosome"/>
</dbReference>
<feature type="transmembrane region" description="Helical" evidence="2">
    <location>
        <begin position="114"/>
        <end position="134"/>
    </location>
</feature>
<keyword evidence="2" id="KW-0812">Transmembrane</keyword>
<dbReference type="PANTHER" id="PTHR30487">
    <property type="entry name" value="TYPE 4 PREPILIN-LIKE PROTEINS LEADER PEPTIDE-PROCESSING ENZYME"/>
    <property type="match status" value="1"/>
</dbReference>
<dbReference type="PANTHER" id="PTHR30487:SF0">
    <property type="entry name" value="PREPILIN LEADER PEPTIDASE_N-METHYLTRANSFERASE-RELATED"/>
    <property type="match status" value="1"/>
</dbReference>
<keyword evidence="2" id="KW-0472">Membrane</keyword>
<feature type="transmembrane region" description="Helical" evidence="2">
    <location>
        <begin position="29"/>
        <end position="56"/>
    </location>
</feature>
<dbReference type="GO" id="GO:0004190">
    <property type="term" value="F:aspartic-type endopeptidase activity"/>
    <property type="evidence" value="ECO:0007669"/>
    <property type="project" value="TreeGrafter"/>
</dbReference>
<gene>
    <name evidence="4" type="primary">pppA</name>
    <name evidence="4" type="ORF">ETAA8_66760</name>
</gene>